<sequence length="289" mass="33075">MTSLPRNLMSFIGIGRRRNQNANFPLQPLETPQPQNSIATPEEWIFLDKFEQQYGTKHPFFYACRFIEAMKLAKQDQKFVFMYLHSQEHPFANVFCKETLCSELVTQFLDVNFVCWGALADRGEGLQMVASLRPSSFPCCAVISPAPSDGIIVLQQLEGPLSPAELVEILQTTLEEQGLAFGSAKAKRDEKIRADRRLREEQDAAYFKALQIDKILIRFPNGERREHSFLCTDKIQSIFSYIDSLGLCGIENYRLISNFPRRVYGVDQMRMTIKDVGLYPKASLFLEPL</sequence>
<dbReference type="AlphaFoldDB" id="A0A2Z6PDS9"/>
<dbReference type="Gene3D" id="3.40.30.10">
    <property type="entry name" value="Glutaredoxin"/>
    <property type="match status" value="1"/>
</dbReference>
<dbReference type="InterPro" id="IPR006577">
    <property type="entry name" value="UAS"/>
</dbReference>
<name>A0A2Z6PDS9_TRISU</name>
<dbReference type="EMBL" id="DF974330">
    <property type="protein sequence ID" value="GAU47602.1"/>
    <property type="molecule type" value="Genomic_DNA"/>
</dbReference>
<dbReference type="InterPro" id="IPR049483">
    <property type="entry name" value="FAF1_2-like_UAS"/>
</dbReference>
<dbReference type="SUPFAM" id="SSF52833">
    <property type="entry name" value="Thioredoxin-like"/>
    <property type="match status" value="1"/>
</dbReference>
<dbReference type="OrthoDB" id="1026733at2759"/>
<dbReference type="InterPro" id="IPR001012">
    <property type="entry name" value="UBX_dom"/>
</dbReference>
<dbReference type="SMART" id="SM00594">
    <property type="entry name" value="UAS"/>
    <property type="match status" value="1"/>
</dbReference>
<evidence type="ECO:0000313" key="3">
    <source>
        <dbReference type="EMBL" id="GAU47602.1"/>
    </source>
</evidence>
<dbReference type="PANTHER" id="PTHR23322">
    <property type="entry name" value="FAS-ASSOCIATED PROTEIN"/>
    <property type="match status" value="1"/>
</dbReference>
<protein>
    <recommendedName>
        <fullName evidence="2">UBX domain-containing protein</fullName>
    </recommendedName>
</protein>
<dbReference type="InterPro" id="IPR036249">
    <property type="entry name" value="Thioredoxin-like_sf"/>
</dbReference>
<evidence type="ECO:0000256" key="1">
    <source>
        <dbReference type="ARBA" id="ARBA00022786"/>
    </source>
</evidence>
<dbReference type="Proteomes" id="UP000242715">
    <property type="component" value="Unassembled WGS sequence"/>
</dbReference>
<dbReference type="CDD" id="cd02958">
    <property type="entry name" value="UAS"/>
    <property type="match status" value="1"/>
</dbReference>
<dbReference type="GO" id="GO:0036503">
    <property type="term" value="P:ERAD pathway"/>
    <property type="evidence" value="ECO:0007669"/>
    <property type="project" value="TreeGrafter"/>
</dbReference>
<dbReference type="Pfam" id="PF21021">
    <property type="entry name" value="FAF1"/>
    <property type="match status" value="1"/>
</dbReference>
<feature type="domain" description="UBX" evidence="2">
    <location>
        <begin position="208"/>
        <end position="286"/>
    </location>
</feature>
<evidence type="ECO:0000313" key="4">
    <source>
        <dbReference type="Proteomes" id="UP000242715"/>
    </source>
</evidence>
<dbReference type="PROSITE" id="PS50033">
    <property type="entry name" value="UBX"/>
    <property type="match status" value="1"/>
</dbReference>
<dbReference type="SUPFAM" id="SSF54236">
    <property type="entry name" value="Ubiquitin-like"/>
    <property type="match status" value="1"/>
</dbReference>
<dbReference type="InterPro" id="IPR029071">
    <property type="entry name" value="Ubiquitin-like_domsf"/>
</dbReference>
<evidence type="ECO:0000259" key="2">
    <source>
        <dbReference type="PROSITE" id="PS50033"/>
    </source>
</evidence>
<reference evidence="4" key="1">
    <citation type="journal article" date="2017" name="Front. Plant Sci.">
        <title>Climate Clever Clovers: New Paradigm to Reduce the Environmental Footprint of Ruminants by Breeding Low Methanogenic Forages Utilizing Haplotype Variation.</title>
        <authorList>
            <person name="Kaur P."/>
            <person name="Appels R."/>
            <person name="Bayer P.E."/>
            <person name="Keeble-Gagnere G."/>
            <person name="Wang J."/>
            <person name="Hirakawa H."/>
            <person name="Shirasawa K."/>
            <person name="Vercoe P."/>
            <person name="Stefanova K."/>
            <person name="Durmic Z."/>
            <person name="Nichols P."/>
            <person name="Revell C."/>
            <person name="Isobe S.N."/>
            <person name="Edwards D."/>
            <person name="Erskine W."/>
        </authorList>
    </citation>
    <scope>NUCLEOTIDE SEQUENCE [LARGE SCALE GENOMIC DNA]</scope>
    <source>
        <strain evidence="4">cv. Daliak</strain>
    </source>
</reference>
<dbReference type="GO" id="GO:0005783">
    <property type="term" value="C:endoplasmic reticulum"/>
    <property type="evidence" value="ECO:0007669"/>
    <property type="project" value="TreeGrafter"/>
</dbReference>
<accession>A0A2Z6PDS9</accession>
<keyword evidence="1" id="KW-0833">Ubl conjugation pathway</keyword>
<dbReference type="Gene3D" id="3.10.20.90">
    <property type="entry name" value="Phosphatidylinositol 3-kinase Catalytic Subunit, Chain A, domain 1"/>
    <property type="match status" value="1"/>
</dbReference>
<proteinExistence type="predicted"/>
<dbReference type="CDD" id="cd01767">
    <property type="entry name" value="UBX"/>
    <property type="match status" value="1"/>
</dbReference>
<organism evidence="3 4">
    <name type="scientific">Trifolium subterraneum</name>
    <name type="common">Subterranean clover</name>
    <dbReference type="NCBI Taxonomy" id="3900"/>
    <lineage>
        <taxon>Eukaryota</taxon>
        <taxon>Viridiplantae</taxon>
        <taxon>Streptophyta</taxon>
        <taxon>Embryophyta</taxon>
        <taxon>Tracheophyta</taxon>
        <taxon>Spermatophyta</taxon>
        <taxon>Magnoliopsida</taxon>
        <taxon>eudicotyledons</taxon>
        <taxon>Gunneridae</taxon>
        <taxon>Pentapetalae</taxon>
        <taxon>rosids</taxon>
        <taxon>fabids</taxon>
        <taxon>Fabales</taxon>
        <taxon>Fabaceae</taxon>
        <taxon>Papilionoideae</taxon>
        <taxon>50 kb inversion clade</taxon>
        <taxon>NPAAA clade</taxon>
        <taxon>Hologalegina</taxon>
        <taxon>IRL clade</taxon>
        <taxon>Trifolieae</taxon>
        <taxon>Trifolium</taxon>
    </lineage>
</organism>
<gene>
    <name evidence="3" type="ORF">TSUD_186140</name>
</gene>
<keyword evidence="4" id="KW-1185">Reference proteome</keyword>
<dbReference type="PANTHER" id="PTHR23322:SF71">
    <property type="entry name" value="UBIQUITIN-ASSOCIATED (UBA) PROTEIN-RELATED"/>
    <property type="match status" value="1"/>
</dbReference>
<dbReference type="GO" id="GO:0043130">
    <property type="term" value="F:ubiquitin binding"/>
    <property type="evidence" value="ECO:0007669"/>
    <property type="project" value="TreeGrafter"/>
</dbReference>
<dbReference type="SMART" id="SM00166">
    <property type="entry name" value="UBX"/>
    <property type="match status" value="1"/>
</dbReference>
<dbReference type="InterPro" id="IPR050730">
    <property type="entry name" value="UBX_domain-protein"/>
</dbReference>
<dbReference type="Pfam" id="PF00789">
    <property type="entry name" value="UBX"/>
    <property type="match status" value="1"/>
</dbReference>